<name>A0ABS8SKN3_DATST</name>
<dbReference type="EMBL" id="JACEIK010000587">
    <property type="protein sequence ID" value="MCD7459485.1"/>
    <property type="molecule type" value="Genomic_DNA"/>
</dbReference>
<feature type="compositionally biased region" description="Basic and acidic residues" evidence="1">
    <location>
        <begin position="1"/>
        <end position="11"/>
    </location>
</feature>
<keyword evidence="3" id="KW-1185">Reference proteome</keyword>
<evidence type="ECO:0000313" key="3">
    <source>
        <dbReference type="Proteomes" id="UP000823775"/>
    </source>
</evidence>
<evidence type="ECO:0000256" key="1">
    <source>
        <dbReference type="SAM" id="MobiDB-lite"/>
    </source>
</evidence>
<reference evidence="2 3" key="1">
    <citation type="journal article" date="2021" name="BMC Genomics">
        <title>Datura genome reveals duplications of psychoactive alkaloid biosynthetic genes and high mutation rate following tissue culture.</title>
        <authorList>
            <person name="Rajewski A."/>
            <person name="Carter-House D."/>
            <person name="Stajich J."/>
            <person name="Litt A."/>
        </authorList>
    </citation>
    <scope>NUCLEOTIDE SEQUENCE [LARGE SCALE GENOMIC DNA]</scope>
    <source>
        <strain evidence="2">AR-01</strain>
    </source>
</reference>
<organism evidence="2 3">
    <name type="scientific">Datura stramonium</name>
    <name type="common">Jimsonweed</name>
    <name type="synonym">Common thornapple</name>
    <dbReference type="NCBI Taxonomy" id="4076"/>
    <lineage>
        <taxon>Eukaryota</taxon>
        <taxon>Viridiplantae</taxon>
        <taxon>Streptophyta</taxon>
        <taxon>Embryophyta</taxon>
        <taxon>Tracheophyta</taxon>
        <taxon>Spermatophyta</taxon>
        <taxon>Magnoliopsida</taxon>
        <taxon>eudicotyledons</taxon>
        <taxon>Gunneridae</taxon>
        <taxon>Pentapetalae</taxon>
        <taxon>asterids</taxon>
        <taxon>lamiids</taxon>
        <taxon>Solanales</taxon>
        <taxon>Solanaceae</taxon>
        <taxon>Solanoideae</taxon>
        <taxon>Datureae</taxon>
        <taxon>Datura</taxon>
    </lineage>
</organism>
<feature type="region of interest" description="Disordered" evidence="1">
    <location>
        <begin position="1"/>
        <end position="37"/>
    </location>
</feature>
<gene>
    <name evidence="2" type="ORF">HAX54_041015</name>
</gene>
<proteinExistence type="predicted"/>
<accession>A0ABS8SKN3</accession>
<comment type="caution">
    <text evidence="2">The sequence shown here is derived from an EMBL/GenBank/DDBJ whole genome shotgun (WGS) entry which is preliminary data.</text>
</comment>
<evidence type="ECO:0000313" key="2">
    <source>
        <dbReference type="EMBL" id="MCD7459485.1"/>
    </source>
</evidence>
<dbReference type="Proteomes" id="UP000823775">
    <property type="component" value="Unassembled WGS sequence"/>
</dbReference>
<protein>
    <submittedName>
        <fullName evidence="2">Uncharacterized protein</fullName>
    </submittedName>
</protein>
<sequence length="109" mass="12069">MPSSRQQDKETAPSSSKNKRKGKVKATLAPANSSGCYHPQVPDMKEYYSYKIRPPLRKTLDLAGLGTTSPTSTCNSMRGIDMFSAAYSTKLLLEFVPNSMPHIKQDKTQ</sequence>